<dbReference type="AlphaFoldDB" id="A0A0E9R280"/>
<reference evidence="1" key="2">
    <citation type="journal article" date="2015" name="Fish Shellfish Immunol.">
        <title>Early steps in the European eel (Anguilla anguilla)-Vibrio vulnificus interaction in the gills: Role of the RtxA13 toxin.</title>
        <authorList>
            <person name="Callol A."/>
            <person name="Pajuelo D."/>
            <person name="Ebbesson L."/>
            <person name="Teles M."/>
            <person name="MacKenzie S."/>
            <person name="Amaro C."/>
        </authorList>
    </citation>
    <scope>NUCLEOTIDE SEQUENCE</scope>
</reference>
<name>A0A0E9R280_ANGAN</name>
<accession>A0A0E9R280</accession>
<proteinExistence type="predicted"/>
<evidence type="ECO:0000313" key="1">
    <source>
        <dbReference type="EMBL" id="JAH22600.1"/>
    </source>
</evidence>
<dbReference type="EMBL" id="GBXM01085977">
    <property type="protein sequence ID" value="JAH22600.1"/>
    <property type="molecule type" value="Transcribed_RNA"/>
</dbReference>
<protein>
    <submittedName>
        <fullName evidence="1">Uncharacterized protein</fullName>
    </submittedName>
</protein>
<reference evidence="1" key="1">
    <citation type="submission" date="2014-11" db="EMBL/GenBank/DDBJ databases">
        <authorList>
            <person name="Amaro Gonzalez C."/>
        </authorList>
    </citation>
    <scope>NUCLEOTIDE SEQUENCE</scope>
</reference>
<organism evidence="1">
    <name type="scientific">Anguilla anguilla</name>
    <name type="common">European freshwater eel</name>
    <name type="synonym">Muraena anguilla</name>
    <dbReference type="NCBI Taxonomy" id="7936"/>
    <lineage>
        <taxon>Eukaryota</taxon>
        <taxon>Metazoa</taxon>
        <taxon>Chordata</taxon>
        <taxon>Craniata</taxon>
        <taxon>Vertebrata</taxon>
        <taxon>Euteleostomi</taxon>
        <taxon>Actinopterygii</taxon>
        <taxon>Neopterygii</taxon>
        <taxon>Teleostei</taxon>
        <taxon>Anguilliformes</taxon>
        <taxon>Anguillidae</taxon>
        <taxon>Anguilla</taxon>
    </lineage>
</organism>
<sequence length="38" mass="4600">MLVTYILKILPLICQTYFPPRNSIYQLQQHKSHNIKKK</sequence>